<dbReference type="OrthoDB" id="6332063at2759"/>
<gene>
    <name evidence="4" type="primary">LOC118262942</name>
</gene>
<name>A0A9R0EFJ1_SPOFR</name>
<dbReference type="Proteomes" id="UP000829999">
    <property type="component" value="Chromosome 12"/>
</dbReference>
<evidence type="ECO:0000313" key="3">
    <source>
        <dbReference type="Proteomes" id="UP000829999"/>
    </source>
</evidence>
<evidence type="ECO:0000256" key="2">
    <source>
        <dbReference type="SAM" id="SignalP"/>
    </source>
</evidence>
<feature type="region of interest" description="Disordered" evidence="1">
    <location>
        <begin position="85"/>
        <end position="108"/>
    </location>
</feature>
<sequence length="148" mass="16301">MCCQISFVVCVLAYFVYSATVPFEKIGEVQAIQAPFFELPCMRIGGTCAKAFACPTGTRVGRKGLCPDQQELGIECCRPNRVARPLDQTQQERKSERKPANPGKTEGENKCITRNGVCIPTIGECPPSMQIEGTSDCRPEEICCIYNQ</sequence>
<keyword evidence="2" id="KW-0732">Signal</keyword>
<evidence type="ECO:0000256" key="1">
    <source>
        <dbReference type="SAM" id="MobiDB-lite"/>
    </source>
</evidence>
<keyword evidence="3" id="KW-1185">Reference proteome</keyword>
<organism evidence="3 4">
    <name type="scientific">Spodoptera frugiperda</name>
    <name type="common">Fall armyworm</name>
    <dbReference type="NCBI Taxonomy" id="7108"/>
    <lineage>
        <taxon>Eukaryota</taxon>
        <taxon>Metazoa</taxon>
        <taxon>Ecdysozoa</taxon>
        <taxon>Arthropoda</taxon>
        <taxon>Hexapoda</taxon>
        <taxon>Insecta</taxon>
        <taxon>Pterygota</taxon>
        <taxon>Neoptera</taxon>
        <taxon>Endopterygota</taxon>
        <taxon>Lepidoptera</taxon>
        <taxon>Glossata</taxon>
        <taxon>Ditrysia</taxon>
        <taxon>Noctuoidea</taxon>
        <taxon>Noctuidae</taxon>
        <taxon>Amphipyrinae</taxon>
        <taxon>Spodoptera</taxon>
    </lineage>
</organism>
<evidence type="ECO:0000313" key="4">
    <source>
        <dbReference type="RefSeq" id="XP_035430542.1"/>
    </source>
</evidence>
<dbReference type="RefSeq" id="XP_035430542.1">
    <property type="nucleotide sequence ID" value="XM_035574649.2"/>
</dbReference>
<dbReference type="AlphaFoldDB" id="A0A9R0EFJ1"/>
<proteinExistence type="predicted"/>
<reference evidence="4" key="1">
    <citation type="submission" date="2025-08" db="UniProtKB">
        <authorList>
            <consortium name="RefSeq"/>
        </authorList>
    </citation>
    <scope>IDENTIFICATION</scope>
    <source>
        <tissue evidence="4">Whole larval tissue</tissue>
    </source>
</reference>
<dbReference type="GeneID" id="118262942"/>
<protein>
    <submittedName>
        <fullName evidence="4">Uncharacterized protein LOC118262942</fullName>
    </submittedName>
</protein>
<feature type="signal peptide" evidence="2">
    <location>
        <begin position="1"/>
        <end position="18"/>
    </location>
</feature>
<feature type="chain" id="PRO_5040211005" evidence="2">
    <location>
        <begin position="19"/>
        <end position="148"/>
    </location>
</feature>
<accession>A0A9R0EFJ1</accession>
<feature type="compositionally biased region" description="Basic and acidic residues" evidence="1">
    <location>
        <begin position="90"/>
        <end position="108"/>
    </location>
</feature>